<sequence length="32" mass="3571">MNYDLGDLFDNLLLNSLPTLFLGLRPPALLPN</sequence>
<name>X1IBH9_9ZZZZ</name>
<organism evidence="1">
    <name type="scientific">marine sediment metagenome</name>
    <dbReference type="NCBI Taxonomy" id="412755"/>
    <lineage>
        <taxon>unclassified sequences</taxon>
        <taxon>metagenomes</taxon>
        <taxon>ecological metagenomes</taxon>
    </lineage>
</organism>
<gene>
    <name evidence="1" type="ORF">S03H2_52525</name>
</gene>
<feature type="non-terminal residue" evidence="1">
    <location>
        <position position="32"/>
    </location>
</feature>
<proteinExistence type="predicted"/>
<protein>
    <submittedName>
        <fullName evidence="1">Uncharacterized protein</fullName>
    </submittedName>
</protein>
<comment type="caution">
    <text evidence="1">The sequence shown here is derived from an EMBL/GenBank/DDBJ whole genome shotgun (WGS) entry which is preliminary data.</text>
</comment>
<evidence type="ECO:0000313" key="1">
    <source>
        <dbReference type="EMBL" id="GAH66630.1"/>
    </source>
</evidence>
<dbReference type="EMBL" id="BARU01033366">
    <property type="protein sequence ID" value="GAH66630.1"/>
    <property type="molecule type" value="Genomic_DNA"/>
</dbReference>
<accession>X1IBH9</accession>
<reference evidence="1" key="1">
    <citation type="journal article" date="2014" name="Front. Microbiol.">
        <title>High frequency of phylogenetically diverse reductive dehalogenase-homologous genes in deep subseafloor sedimentary metagenomes.</title>
        <authorList>
            <person name="Kawai M."/>
            <person name="Futagami T."/>
            <person name="Toyoda A."/>
            <person name="Takaki Y."/>
            <person name="Nishi S."/>
            <person name="Hori S."/>
            <person name="Arai W."/>
            <person name="Tsubouchi T."/>
            <person name="Morono Y."/>
            <person name="Uchiyama I."/>
            <person name="Ito T."/>
            <person name="Fujiyama A."/>
            <person name="Inagaki F."/>
            <person name="Takami H."/>
        </authorList>
    </citation>
    <scope>NUCLEOTIDE SEQUENCE</scope>
    <source>
        <strain evidence="1">Expedition CK06-06</strain>
    </source>
</reference>
<dbReference type="AlphaFoldDB" id="X1IBH9"/>